<dbReference type="Proteomes" id="UP000824208">
    <property type="component" value="Unassembled WGS sequence"/>
</dbReference>
<keyword evidence="2 12" id="KW-0639">Primosome</keyword>
<evidence type="ECO:0000256" key="12">
    <source>
        <dbReference type="RuleBase" id="RU362085"/>
    </source>
</evidence>
<evidence type="ECO:0000256" key="2">
    <source>
        <dbReference type="ARBA" id="ARBA00022515"/>
    </source>
</evidence>
<dbReference type="InterPro" id="IPR036185">
    <property type="entry name" value="DNA_heli_DnaB-like_N_sf"/>
</dbReference>
<dbReference type="GO" id="GO:0003677">
    <property type="term" value="F:DNA binding"/>
    <property type="evidence" value="ECO:0007669"/>
    <property type="project" value="UniProtKB-UniRule"/>
</dbReference>
<dbReference type="GO" id="GO:0043139">
    <property type="term" value="F:5'-3' DNA helicase activity"/>
    <property type="evidence" value="ECO:0007669"/>
    <property type="project" value="UniProtKB-EC"/>
</dbReference>
<dbReference type="GO" id="GO:0006269">
    <property type="term" value="P:DNA replication, synthesis of primer"/>
    <property type="evidence" value="ECO:0007669"/>
    <property type="project" value="UniProtKB-UniRule"/>
</dbReference>
<dbReference type="AlphaFoldDB" id="A0A9D2MD85"/>
<evidence type="ECO:0000256" key="11">
    <source>
        <dbReference type="NCBIfam" id="TIGR00665"/>
    </source>
</evidence>
<evidence type="ECO:0000259" key="13">
    <source>
        <dbReference type="PROSITE" id="PS51199"/>
    </source>
</evidence>
<dbReference type="Pfam" id="PF00772">
    <property type="entry name" value="DnaB"/>
    <property type="match status" value="1"/>
</dbReference>
<dbReference type="GO" id="GO:1990077">
    <property type="term" value="C:primosome complex"/>
    <property type="evidence" value="ECO:0007669"/>
    <property type="project" value="UniProtKB-UniRule"/>
</dbReference>
<dbReference type="GO" id="GO:0005829">
    <property type="term" value="C:cytosol"/>
    <property type="evidence" value="ECO:0007669"/>
    <property type="project" value="TreeGrafter"/>
</dbReference>
<dbReference type="EMBL" id="DWYC01000068">
    <property type="protein sequence ID" value="HJB57453.1"/>
    <property type="molecule type" value="Genomic_DNA"/>
</dbReference>
<feature type="domain" description="SF4 helicase" evidence="13">
    <location>
        <begin position="181"/>
        <end position="447"/>
    </location>
</feature>
<name>A0A9D2MD85_9FIRM</name>
<evidence type="ECO:0000256" key="10">
    <source>
        <dbReference type="ARBA" id="ARBA00048954"/>
    </source>
</evidence>
<evidence type="ECO:0000256" key="6">
    <source>
        <dbReference type="ARBA" id="ARBA00022806"/>
    </source>
</evidence>
<dbReference type="GO" id="GO:0016787">
    <property type="term" value="F:hydrolase activity"/>
    <property type="evidence" value="ECO:0007669"/>
    <property type="project" value="UniProtKB-KW"/>
</dbReference>
<dbReference type="NCBIfam" id="TIGR00665">
    <property type="entry name" value="DnaB"/>
    <property type="match status" value="1"/>
</dbReference>
<keyword evidence="6 12" id="KW-0347">Helicase</keyword>
<dbReference type="PANTHER" id="PTHR30153">
    <property type="entry name" value="REPLICATIVE DNA HELICASE DNAB"/>
    <property type="match status" value="1"/>
</dbReference>
<dbReference type="PROSITE" id="PS51199">
    <property type="entry name" value="SF4_HELICASE"/>
    <property type="match status" value="1"/>
</dbReference>
<dbReference type="InterPro" id="IPR007694">
    <property type="entry name" value="DNA_helicase_DnaB-like_C"/>
</dbReference>
<keyword evidence="5 12" id="KW-0378">Hydrolase</keyword>
<dbReference type="SMART" id="SM00382">
    <property type="entry name" value="AAA"/>
    <property type="match status" value="1"/>
</dbReference>
<keyword evidence="9" id="KW-0413">Isomerase</keyword>
<dbReference type="Gene3D" id="3.40.50.300">
    <property type="entry name" value="P-loop containing nucleotide triphosphate hydrolases"/>
    <property type="match status" value="1"/>
</dbReference>
<dbReference type="InterPro" id="IPR027417">
    <property type="entry name" value="P-loop_NTPase"/>
</dbReference>
<keyword evidence="4 12" id="KW-0547">Nucleotide-binding</keyword>
<evidence type="ECO:0000256" key="7">
    <source>
        <dbReference type="ARBA" id="ARBA00022840"/>
    </source>
</evidence>
<comment type="similarity">
    <text evidence="1 12">Belongs to the helicase family. DnaB subfamily.</text>
</comment>
<dbReference type="InterPro" id="IPR007692">
    <property type="entry name" value="DNA_helicase_DnaB"/>
</dbReference>
<evidence type="ECO:0000313" key="14">
    <source>
        <dbReference type="EMBL" id="HJB57453.1"/>
    </source>
</evidence>
<accession>A0A9D2MD85</accession>
<evidence type="ECO:0000256" key="4">
    <source>
        <dbReference type="ARBA" id="ARBA00022741"/>
    </source>
</evidence>
<dbReference type="Pfam" id="PF03796">
    <property type="entry name" value="DnaB_C"/>
    <property type="match status" value="1"/>
</dbReference>
<dbReference type="InterPro" id="IPR016136">
    <property type="entry name" value="DNA_helicase_N/primase_C"/>
</dbReference>
<organism evidence="14 15">
    <name type="scientific">Candidatus Flavonifractor intestinipullorum</name>
    <dbReference type="NCBI Taxonomy" id="2838587"/>
    <lineage>
        <taxon>Bacteria</taxon>
        <taxon>Bacillati</taxon>
        <taxon>Bacillota</taxon>
        <taxon>Clostridia</taxon>
        <taxon>Eubacteriales</taxon>
        <taxon>Oscillospiraceae</taxon>
        <taxon>Flavonifractor</taxon>
    </lineage>
</organism>
<evidence type="ECO:0000256" key="1">
    <source>
        <dbReference type="ARBA" id="ARBA00008428"/>
    </source>
</evidence>
<reference evidence="14" key="2">
    <citation type="submission" date="2021-04" db="EMBL/GenBank/DDBJ databases">
        <authorList>
            <person name="Gilroy R."/>
        </authorList>
    </citation>
    <scope>NUCLEOTIDE SEQUENCE</scope>
    <source>
        <strain evidence="14">CHK189-11263</strain>
    </source>
</reference>
<keyword evidence="3 12" id="KW-0235">DNA replication</keyword>
<comment type="function">
    <text evidence="12">The main replicative DNA helicase, it participates in initiation and elongation during chromosome replication. Travels ahead of the DNA replisome, separating dsDNA into templates for DNA synthesis. A processive ATP-dependent 5'-3' DNA helicase it has DNA-dependent ATPase activity.</text>
</comment>
<evidence type="ECO:0000256" key="8">
    <source>
        <dbReference type="ARBA" id="ARBA00023125"/>
    </source>
</evidence>
<dbReference type="CDD" id="cd00984">
    <property type="entry name" value="DnaB_C"/>
    <property type="match status" value="1"/>
</dbReference>
<proteinExistence type="inferred from homology"/>
<dbReference type="InterPro" id="IPR007693">
    <property type="entry name" value="DNA_helicase_DnaB-like_N"/>
</dbReference>
<dbReference type="SUPFAM" id="SSF48024">
    <property type="entry name" value="N-terminal domain of DnaB helicase"/>
    <property type="match status" value="1"/>
</dbReference>
<dbReference type="Gene3D" id="1.10.860.10">
    <property type="entry name" value="DNAb Helicase, Chain A"/>
    <property type="match status" value="1"/>
</dbReference>
<dbReference type="InterPro" id="IPR003593">
    <property type="entry name" value="AAA+_ATPase"/>
</dbReference>
<reference evidence="14" key="1">
    <citation type="journal article" date="2021" name="PeerJ">
        <title>Extensive microbial diversity within the chicken gut microbiome revealed by metagenomics and culture.</title>
        <authorList>
            <person name="Gilroy R."/>
            <person name="Ravi A."/>
            <person name="Getino M."/>
            <person name="Pursley I."/>
            <person name="Horton D.L."/>
            <person name="Alikhan N.F."/>
            <person name="Baker D."/>
            <person name="Gharbi K."/>
            <person name="Hall N."/>
            <person name="Watson M."/>
            <person name="Adriaenssens E.M."/>
            <person name="Foster-Nyarko E."/>
            <person name="Jarju S."/>
            <person name="Secka A."/>
            <person name="Antonio M."/>
            <person name="Oren A."/>
            <person name="Chaudhuri R.R."/>
            <person name="La Ragione R."/>
            <person name="Hildebrand F."/>
            <person name="Pallen M.J."/>
        </authorList>
    </citation>
    <scope>NUCLEOTIDE SEQUENCE</scope>
    <source>
        <strain evidence="14">CHK189-11263</strain>
    </source>
</reference>
<dbReference type="SUPFAM" id="SSF52540">
    <property type="entry name" value="P-loop containing nucleoside triphosphate hydrolases"/>
    <property type="match status" value="1"/>
</dbReference>
<sequence length="449" mass="50072">MPGEEALLTRQMPHSVEAEQAVLGSMLIDARCVPEVIEALKPEDFYLRQNREIYETIYSMFNFSVTIDPVTVLDYMRRGGVYDENTSRNYLLQLMEITPTAANVMEYVGILKDKSLLRRISETAGALTAMVQEGTGTGQEVLEAAEQRIYAIRQGRSVQGLEHISSVILSVYDRLAELSASDSAVPGLSTGLPDLDMAIAGLNKSDLILLAARPGMGKTSFALNMLLHAGKFSGKTVVFFSLEMSREQLCMRLISGESFVDNKKLVTGRLNEEDWQRIAAASAALNKTQILIDDNPMLSVADMNAKCRRVDNLGLVIIDYLQLMTSAGGSARQGENRQQIVSDISRALKIMAKELNVPVVCLSQLSRGPESRADKRPMLSDLRESGAIEQDADIVMFLYREDYYNEDSENHNLAECIIAKNRHGETRTVELQWLPEYTTFSSIDRRHQE</sequence>
<dbReference type="EC" id="5.6.2.3" evidence="11 12"/>
<comment type="caution">
    <text evidence="14">The sequence shown here is derived from an EMBL/GenBank/DDBJ whole genome shotgun (WGS) entry which is preliminary data.</text>
</comment>
<comment type="catalytic activity">
    <reaction evidence="10 12">
        <text>ATP + H2O = ADP + phosphate + H(+)</text>
        <dbReference type="Rhea" id="RHEA:13065"/>
        <dbReference type="ChEBI" id="CHEBI:15377"/>
        <dbReference type="ChEBI" id="CHEBI:15378"/>
        <dbReference type="ChEBI" id="CHEBI:30616"/>
        <dbReference type="ChEBI" id="CHEBI:43474"/>
        <dbReference type="ChEBI" id="CHEBI:456216"/>
        <dbReference type="EC" id="5.6.2.3"/>
    </reaction>
</comment>
<evidence type="ECO:0000256" key="5">
    <source>
        <dbReference type="ARBA" id="ARBA00022801"/>
    </source>
</evidence>
<keyword evidence="8 12" id="KW-0238">DNA-binding</keyword>
<gene>
    <name evidence="14" type="primary">dnaB</name>
    <name evidence="14" type="ORF">H9714_07870</name>
</gene>
<keyword evidence="7 12" id="KW-0067">ATP-binding</keyword>
<dbReference type="GO" id="GO:0005524">
    <property type="term" value="F:ATP binding"/>
    <property type="evidence" value="ECO:0007669"/>
    <property type="project" value="UniProtKB-UniRule"/>
</dbReference>
<evidence type="ECO:0000256" key="9">
    <source>
        <dbReference type="ARBA" id="ARBA00023235"/>
    </source>
</evidence>
<dbReference type="PANTHER" id="PTHR30153:SF2">
    <property type="entry name" value="REPLICATIVE DNA HELICASE"/>
    <property type="match status" value="1"/>
</dbReference>
<protein>
    <recommendedName>
        <fullName evidence="11 12">Replicative DNA helicase</fullName>
        <ecNumber evidence="11 12">5.6.2.3</ecNumber>
    </recommendedName>
</protein>
<evidence type="ECO:0000313" key="15">
    <source>
        <dbReference type="Proteomes" id="UP000824208"/>
    </source>
</evidence>
<evidence type="ECO:0000256" key="3">
    <source>
        <dbReference type="ARBA" id="ARBA00022705"/>
    </source>
</evidence>